<evidence type="ECO:0000313" key="3">
    <source>
        <dbReference type="Proteomes" id="UP001066276"/>
    </source>
</evidence>
<proteinExistence type="predicted"/>
<accession>A0AAV7WHU2</accession>
<protein>
    <submittedName>
        <fullName evidence="2">Uncharacterized protein</fullName>
    </submittedName>
</protein>
<gene>
    <name evidence="2" type="ORF">NDU88_006957</name>
</gene>
<feature type="coiled-coil region" evidence="1">
    <location>
        <begin position="1"/>
        <end position="28"/>
    </location>
</feature>
<reference evidence="2" key="1">
    <citation type="journal article" date="2022" name="bioRxiv">
        <title>Sequencing and chromosome-scale assembly of the giantPleurodeles waltlgenome.</title>
        <authorList>
            <person name="Brown T."/>
            <person name="Elewa A."/>
            <person name="Iarovenko S."/>
            <person name="Subramanian E."/>
            <person name="Araus A.J."/>
            <person name="Petzold A."/>
            <person name="Susuki M."/>
            <person name="Suzuki K.-i.T."/>
            <person name="Hayashi T."/>
            <person name="Toyoda A."/>
            <person name="Oliveira C."/>
            <person name="Osipova E."/>
            <person name="Leigh N.D."/>
            <person name="Simon A."/>
            <person name="Yun M.H."/>
        </authorList>
    </citation>
    <scope>NUCLEOTIDE SEQUENCE</scope>
    <source>
        <strain evidence="2">20211129_DDA</strain>
        <tissue evidence="2">Liver</tissue>
    </source>
</reference>
<dbReference type="Proteomes" id="UP001066276">
    <property type="component" value="Chromosome 1_2"/>
</dbReference>
<keyword evidence="1" id="KW-0175">Coiled coil</keyword>
<dbReference type="AlphaFoldDB" id="A0AAV7WHU2"/>
<organism evidence="2 3">
    <name type="scientific">Pleurodeles waltl</name>
    <name type="common">Iberian ribbed newt</name>
    <dbReference type="NCBI Taxonomy" id="8319"/>
    <lineage>
        <taxon>Eukaryota</taxon>
        <taxon>Metazoa</taxon>
        <taxon>Chordata</taxon>
        <taxon>Craniata</taxon>
        <taxon>Vertebrata</taxon>
        <taxon>Euteleostomi</taxon>
        <taxon>Amphibia</taxon>
        <taxon>Batrachia</taxon>
        <taxon>Caudata</taxon>
        <taxon>Salamandroidea</taxon>
        <taxon>Salamandridae</taxon>
        <taxon>Pleurodelinae</taxon>
        <taxon>Pleurodeles</taxon>
    </lineage>
</organism>
<evidence type="ECO:0000256" key="1">
    <source>
        <dbReference type="SAM" id="Coils"/>
    </source>
</evidence>
<keyword evidence="3" id="KW-1185">Reference proteome</keyword>
<comment type="caution">
    <text evidence="2">The sequence shown here is derived from an EMBL/GenBank/DDBJ whole genome shotgun (WGS) entry which is preliminary data.</text>
</comment>
<sequence length="87" mass="10137">MDRVSDRLYKHAERLDQVEQRVSAAEHEQSTLATAQKKVDRLPLMLQANAEDLEVRSCRNNVRVVDVAESTRVDNMERYVQQLLTRL</sequence>
<name>A0AAV7WHU2_PLEWA</name>
<dbReference type="EMBL" id="JANPWB010000002">
    <property type="protein sequence ID" value="KAJ1211599.1"/>
    <property type="molecule type" value="Genomic_DNA"/>
</dbReference>
<evidence type="ECO:0000313" key="2">
    <source>
        <dbReference type="EMBL" id="KAJ1211599.1"/>
    </source>
</evidence>